<reference evidence="14" key="2">
    <citation type="submission" date="2023-01" db="EMBL/GenBank/DDBJ databases">
        <authorList>
            <person name="Sun Q."/>
            <person name="Evtushenko L."/>
        </authorList>
    </citation>
    <scope>NUCLEOTIDE SEQUENCE</scope>
    <source>
        <strain evidence="14">VKM Ac-1321</strain>
    </source>
</reference>
<sequence length="192" mass="20934">MLAIIITIMVLELKPPGGHELLDLVHSTGIGLLTYLLSFAYVGIYWNNHHHMFHLVQRVSGGTLWANLALLFCLSLFPLTTAWVDESRFAQTPVVIYGVNMLAAAVAYYVLQMVIIRSQGAESPLRRAVGGDMKGKISPVVYLTGIVSALVIDPDGHVGVGIALACYIAVAIMWIVPDPRIDRVVRDHGTSD</sequence>
<dbReference type="RefSeq" id="WP_261964532.1">
    <property type="nucleotide sequence ID" value="NZ_CP073797.1"/>
</dbReference>
<accession>A0A9W6KV58</accession>
<dbReference type="InterPro" id="IPR010617">
    <property type="entry name" value="TMEM175-like"/>
</dbReference>
<feature type="transmembrane region" description="Helical" evidence="13">
    <location>
        <begin position="64"/>
        <end position="84"/>
    </location>
</feature>
<keyword evidence="7" id="KW-0630">Potassium</keyword>
<keyword evidence="6" id="KW-0631">Potassium channel</keyword>
<dbReference type="AlphaFoldDB" id="A0A9W6KV58"/>
<protein>
    <recommendedName>
        <fullName evidence="16">DUF1211 domain-containing protein</fullName>
    </recommendedName>
</protein>
<evidence type="ECO:0000256" key="11">
    <source>
        <dbReference type="ARBA" id="ARBA00023303"/>
    </source>
</evidence>
<dbReference type="EMBL" id="BSFP01000172">
    <property type="protein sequence ID" value="GLL08672.1"/>
    <property type="molecule type" value="Genomic_DNA"/>
</dbReference>
<proteinExistence type="inferred from homology"/>
<name>A0A9W6KV58_9ACTN</name>
<evidence type="ECO:0008006" key="16">
    <source>
        <dbReference type="Google" id="ProtNLM"/>
    </source>
</evidence>
<gene>
    <name evidence="14" type="ORF">GCM10017581_104400</name>
</gene>
<dbReference type="Proteomes" id="UP001143480">
    <property type="component" value="Unassembled WGS sequence"/>
</dbReference>
<keyword evidence="4" id="KW-0633">Potassium transport</keyword>
<dbReference type="GO" id="GO:0016020">
    <property type="term" value="C:membrane"/>
    <property type="evidence" value="ECO:0007669"/>
    <property type="project" value="UniProtKB-SubCell"/>
</dbReference>
<keyword evidence="15" id="KW-1185">Reference proteome</keyword>
<dbReference type="Pfam" id="PF06736">
    <property type="entry name" value="TMEM175"/>
    <property type="match status" value="1"/>
</dbReference>
<keyword evidence="3" id="KW-0813">Transport</keyword>
<comment type="similarity">
    <text evidence="2">Belongs to the TMEM175 family.</text>
</comment>
<keyword evidence="8 13" id="KW-1133">Transmembrane helix</keyword>
<evidence type="ECO:0000256" key="3">
    <source>
        <dbReference type="ARBA" id="ARBA00022448"/>
    </source>
</evidence>
<evidence type="ECO:0000313" key="14">
    <source>
        <dbReference type="EMBL" id="GLL08672.1"/>
    </source>
</evidence>
<evidence type="ECO:0000256" key="9">
    <source>
        <dbReference type="ARBA" id="ARBA00023065"/>
    </source>
</evidence>
<keyword evidence="5 13" id="KW-0812">Transmembrane</keyword>
<evidence type="ECO:0000256" key="2">
    <source>
        <dbReference type="ARBA" id="ARBA00006920"/>
    </source>
</evidence>
<feature type="transmembrane region" description="Helical" evidence="13">
    <location>
        <begin position="158"/>
        <end position="176"/>
    </location>
</feature>
<evidence type="ECO:0000256" key="13">
    <source>
        <dbReference type="SAM" id="Phobius"/>
    </source>
</evidence>
<evidence type="ECO:0000256" key="6">
    <source>
        <dbReference type="ARBA" id="ARBA00022826"/>
    </source>
</evidence>
<keyword evidence="11" id="KW-0407">Ion channel</keyword>
<reference evidence="14" key="1">
    <citation type="journal article" date="2014" name="Int. J. Syst. Evol. Microbiol.">
        <title>Complete genome sequence of Corynebacterium casei LMG S-19264T (=DSM 44701T), isolated from a smear-ripened cheese.</title>
        <authorList>
            <consortium name="US DOE Joint Genome Institute (JGI-PGF)"/>
            <person name="Walter F."/>
            <person name="Albersmeier A."/>
            <person name="Kalinowski J."/>
            <person name="Ruckert C."/>
        </authorList>
    </citation>
    <scope>NUCLEOTIDE SEQUENCE</scope>
    <source>
        <strain evidence="14">VKM Ac-1321</strain>
    </source>
</reference>
<comment type="caution">
    <text evidence="14">The sequence shown here is derived from an EMBL/GenBank/DDBJ whole genome shotgun (WGS) entry which is preliminary data.</text>
</comment>
<feature type="transmembrane region" description="Helical" evidence="13">
    <location>
        <begin position="137"/>
        <end position="152"/>
    </location>
</feature>
<evidence type="ECO:0000256" key="5">
    <source>
        <dbReference type="ARBA" id="ARBA00022692"/>
    </source>
</evidence>
<keyword evidence="10 13" id="KW-0472">Membrane</keyword>
<keyword evidence="9" id="KW-0406">Ion transport</keyword>
<feature type="transmembrane region" description="Helical" evidence="13">
    <location>
        <begin position="96"/>
        <end position="116"/>
    </location>
</feature>
<comment type="subcellular location">
    <subcellularLocation>
        <location evidence="1">Membrane</location>
        <topology evidence="1">Multi-pass membrane protein</topology>
    </subcellularLocation>
</comment>
<evidence type="ECO:0000256" key="12">
    <source>
        <dbReference type="ARBA" id="ARBA00034430"/>
    </source>
</evidence>
<evidence type="ECO:0000256" key="10">
    <source>
        <dbReference type="ARBA" id="ARBA00023136"/>
    </source>
</evidence>
<evidence type="ECO:0000256" key="8">
    <source>
        <dbReference type="ARBA" id="ARBA00022989"/>
    </source>
</evidence>
<evidence type="ECO:0000256" key="7">
    <source>
        <dbReference type="ARBA" id="ARBA00022958"/>
    </source>
</evidence>
<evidence type="ECO:0000256" key="1">
    <source>
        <dbReference type="ARBA" id="ARBA00004141"/>
    </source>
</evidence>
<evidence type="ECO:0000256" key="4">
    <source>
        <dbReference type="ARBA" id="ARBA00022538"/>
    </source>
</evidence>
<evidence type="ECO:0000313" key="15">
    <source>
        <dbReference type="Proteomes" id="UP001143480"/>
    </source>
</evidence>
<feature type="transmembrane region" description="Helical" evidence="13">
    <location>
        <begin position="24"/>
        <end position="44"/>
    </location>
</feature>
<comment type="catalytic activity">
    <reaction evidence="12">
        <text>K(+)(in) = K(+)(out)</text>
        <dbReference type="Rhea" id="RHEA:29463"/>
        <dbReference type="ChEBI" id="CHEBI:29103"/>
    </reaction>
</comment>
<dbReference type="GO" id="GO:0005267">
    <property type="term" value="F:potassium channel activity"/>
    <property type="evidence" value="ECO:0007669"/>
    <property type="project" value="UniProtKB-KW"/>
</dbReference>
<dbReference type="GO" id="GO:0015252">
    <property type="term" value="F:proton channel activity"/>
    <property type="evidence" value="ECO:0007669"/>
    <property type="project" value="InterPro"/>
</dbReference>
<organism evidence="14 15">
    <name type="scientific">Dactylosporangium matsuzakiense</name>
    <dbReference type="NCBI Taxonomy" id="53360"/>
    <lineage>
        <taxon>Bacteria</taxon>
        <taxon>Bacillati</taxon>
        <taxon>Actinomycetota</taxon>
        <taxon>Actinomycetes</taxon>
        <taxon>Micromonosporales</taxon>
        <taxon>Micromonosporaceae</taxon>
        <taxon>Dactylosporangium</taxon>
    </lineage>
</organism>